<keyword evidence="4" id="KW-1185">Reference proteome</keyword>
<feature type="compositionally biased region" description="Polar residues" evidence="1">
    <location>
        <begin position="179"/>
        <end position="195"/>
    </location>
</feature>
<feature type="compositionally biased region" description="Polar residues" evidence="1">
    <location>
        <begin position="102"/>
        <end position="114"/>
    </location>
</feature>
<gene>
    <name evidence="3" type="ORF">PGT21_019248</name>
</gene>
<proteinExistence type="predicted"/>
<feature type="signal peptide" evidence="2">
    <location>
        <begin position="1"/>
        <end position="19"/>
    </location>
</feature>
<evidence type="ECO:0000256" key="2">
    <source>
        <dbReference type="SAM" id="SignalP"/>
    </source>
</evidence>
<evidence type="ECO:0000313" key="4">
    <source>
        <dbReference type="Proteomes" id="UP000324748"/>
    </source>
</evidence>
<feature type="chain" id="PRO_5022879690" evidence="2">
    <location>
        <begin position="20"/>
        <end position="542"/>
    </location>
</feature>
<organism evidence="3 4">
    <name type="scientific">Puccinia graminis f. sp. tritici</name>
    <dbReference type="NCBI Taxonomy" id="56615"/>
    <lineage>
        <taxon>Eukaryota</taxon>
        <taxon>Fungi</taxon>
        <taxon>Dikarya</taxon>
        <taxon>Basidiomycota</taxon>
        <taxon>Pucciniomycotina</taxon>
        <taxon>Pucciniomycetes</taxon>
        <taxon>Pucciniales</taxon>
        <taxon>Pucciniaceae</taxon>
        <taxon>Puccinia</taxon>
    </lineage>
</organism>
<evidence type="ECO:0000256" key="1">
    <source>
        <dbReference type="SAM" id="MobiDB-lite"/>
    </source>
</evidence>
<feature type="region of interest" description="Disordered" evidence="1">
    <location>
        <begin position="102"/>
        <end position="128"/>
    </location>
</feature>
<reference evidence="3 4" key="1">
    <citation type="submission" date="2019-05" db="EMBL/GenBank/DDBJ databases">
        <title>Emergence of the Ug99 lineage of the wheat stem rust pathogen through somatic hybridization.</title>
        <authorList>
            <person name="Li F."/>
            <person name="Upadhyaya N.M."/>
            <person name="Sperschneider J."/>
            <person name="Matny O."/>
            <person name="Nguyen-Phuc H."/>
            <person name="Mago R."/>
            <person name="Raley C."/>
            <person name="Miller M.E."/>
            <person name="Silverstein K.A.T."/>
            <person name="Henningsen E."/>
            <person name="Hirsch C.D."/>
            <person name="Visser B."/>
            <person name="Pretorius Z.A."/>
            <person name="Steffenson B.J."/>
            <person name="Schwessinger B."/>
            <person name="Dodds P.N."/>
            <person name="Figueroa M."/>
        </authorList>
    </citation>
    <scope>NUCLEOTIDE SEQUENCE [LARGE SCALE GENOMIC DNA]</scope>
    <source>
        <strain evidence="3">21-0</strain>
    </source>
</reference>
<sequence>MRIPFIVSFLILLLIGSASLTLPTSPGEKTIIIANDGNELPDLNGPSPVVELSSGPAYLWGPNLYKTKVPKSSSIPSWEQMRPAASRIPGFLQETISLGLNPSGSRKRATSSVLVSDRPRKRPNNKQDLVQVSIEAQASKLRQSGAGGLERLETYPEEREQMRPAAFRIPGFLQETISLGLNPSGSRKRATSSVLVSDRPKKRPNNKQDLVQVSIEAQASKLRESGPGGLERLKTYPEEILESGKQLKEDDIGRGKQVTEPLPPMFKVYDWDFLKARGTDGIMGNHKTGVSFQDRKLEYLFRTFEFQETDGFFWVRPTPRGLSNIKKIFNKQRYIFRRNYRNGPKTRLLSELVLNLSDEKLALDRYPTFIDDMLDFERRMKARLNNIHNGASATSDIGPLPRRVAAVSKYVSNMTKIVTFLTIFHLSLFKQHVGEKLTQKAVEEILAFVRDFWLQLELPNRYLIGENPWVTQISQMLRLEDEPATDYGERYRTELWYHKAWKIVQYWAEQNKKPLISKDGPESFPVELVNNMLMLSNPSYFP</sequence>
<keyword evidence="2" id="KW-0732">Signal</keyword>
<evidence type="ECO:0000313" key="3">
    <source>
        <dbReference type="EMBL" id="KAA1104321.1"/>
    </source>
</evidence>
<name>A0A5B0PSS2_PUCGR</name>
<feature type="region of interest" description="Disordered" evidence="1">
    <location>
        <begin position="179"/>
        <end position="207"/>
    </location>
</feature>
<protein>
    <submittedName>
        <fullName evidence="3">Uncharacterized protein</fullName>
    </submittedName>
</protein>
<accession>A0A5B0PSS2</accession>
<dbReference type="EMBL" id="VSWC01000041">
    <property type="protein sequence ID" value="KAA1104321.1"/>
    <property type="molecule type" value="Genomic_DNA"/>
</dbReference>
<comment type="caution">
    <text evidence="3">The sequence shown here is derived from an EMBL/GenBank/DDBJ whole genome shotgun (WGS) entry which is preliminary data.</text>
</comment>
<dbReference type="OrthoDB" id="2495597at2759"/>
<dbReference type="AlphaFoldDB" id="A0A5B0PSS2"/>
<dbReference type="Proteomes" id="UP000324748">
    <property type="component" value="Unassembled WGS sequence"/>
</dbReference>